<keyword evidence="8 20" id="KW-0732">Signal</keyword>
<dbReference type="AlphaFoldDB" id="A0AAW1WFR1"/>
<reference evidence="22 23" key="1">
    <citation type="journal article" date="2023" name="G3 (Bethesda)">
        <title>A chromosome-length genome assembly and annotation of blackberry (Rubus argutus, cv. 'Hillquist').</title>
        <authorList>
            <person name="Bruna T."/>
            <person name="Aryal R."/>
            <person name="Dudchenko O."/>
            <person name="Sargent D.J."/>
            <person name="Mead D."/>
            <person name="Buti M."/>
            <person name="Cavallini A."/>
            <person name="Hytonen T."/>
            <person name="Andres J."/>
            <person name="Pham M."/>
            <person name="Weisz D."/>
            <person name="Mascagni F."/>
            <person name="Usai G."/>
            <person name="Natali L."/>
            <person name="Bassil N."/>
            <person name="Fernandez G.E."/>
            <person name="Lomsadze A."/>
            <person name="Armour M."/>
            <person name="Olukolu B."/>
            <person name="Poorten T."/>
            <person name="Britton C."/>
            <person name="Davik J."/>
            <person name="Ashrafi H."/>
            <person name="Aiden E.L."/>
            <person name="Borodovsky M."/>
            <person name="Worthington M."/>
        </authorList>
    </citation>
    <scope>NUCLEOTIDE SEQUENCE [LARGE SCALE GENOMIC DNA]</scope>
    <source>
        <strain evidence="22">PI 553951</strain>
    </source>
</reference>
<dbReference type="InterPro" id="IPR000719">
    <property type="entry name" value="Prot_kinase_dom"/>
</dbReference>
<dbReference type="FunFam" id="1.10.510.10:FF:000146">
    <property type="entry name" value="LRR receptor-like serine/threonine-protein kinase IOS1"/>
    <property type="match status" value="1"/>
</dbReference>
<dbReference type="EC" id="2.7.11.1" evidence="2"/>
<evidence type="ECO:0000256" key="4">
    <source>
        <dbReference type="ARBA" id="ARBA00022553"/>
    </source>
</evidence>
<dbReference type="Gene3D" id="1.10.510.10">
    <property type="entry name" value="Transferase(Phosphotransferase) domain 1"/>
    <property type="match status" value="1"/>
</dbReference>
<keyword evidence="23" id="KW-1185">Reference proteome</keyword>
<evidence type="ECO:0000256" key="5">
    <source>
        <dbReference type="ARBA" id="ARBA00022614"/>
    </source>
</evidence>
<dbReference type="SMART" id="SM00220">
    <property type="entry name" value="S_TKc"/>
    <property type="match status" value="1"/>
</dbReference>
<dbReference type="Pfam" id="PF07714">
    <property type="entry name" value="PK_Tyr_Ser-Thr"/>
    <property type="match status" value="1"/>
</dbReference>
<keyword evidence="5" id="KW-0433">Leucine-rich repeat</keyword>
<gene>
    <name evidence="22" type="ORF">M0R45_031922</name>
</gene>
<keyword evidence="13 19" id="KW-1133">Transmembrane helix</keyword>
<sequence length="880" mass="99955">MSWIFMQFLFALNLMLLVHAMDQSGFISIDCGIPENSSYTESKTGIKYISDARFIDTGERKLVLPNQRNYTQPYWSLRRFPEGTRNCYKINVTSGMRYLIRACFFYGNYDGYNKLPEFELHLGANWWDTVKFKDAATDKKKELIYTPLRNNIHVCLVNIGSGIPFISTIELRPLPNETYQTQMGSLELVSRYDIGQIDTRRGYRYPYDPFDRIWSSSYNSSDDWARLRTLSPVNFSENSYQLPSIVMSTAATPRDVYDPLNIHWLPSYDSNAQYHIYMHFAEVEKLQPNQSRQFNITRNGKLFLGLVTPSYWSTATICNSEAFGGGQNTFSILKAENSSLPPILNAFEIYKVKEFLYSDTNQEDIDAITNIKETYKIRKNWQGDPCSPQAYSWEGLNCSYQSYHAYEPLSIITLNLSSNGLTGEIAPSISDLAKIKTLDLSNNNLTGTIPTFLSQLPDLNFINLEKNKLTGSVPVELIERRNDGLLSLSLCQNLNLSGYVPCKLKKKHNFLILELVSIFGTSILLLTVAAICFWGLKRKRQHGDVTAAKATIQLGSLESTKRKFTYSEILKITNNFERTLGKGGFGTVYHGCIDKTQVAIKMLSLSAVQGFQQFHAEVDLLMRVHHKNLTSFVGYCNDKTRVGLVYEYMCNGNLQEHLSDVSSNILAWEDRLRIAIDAAQGLEYLHYGCKPPIIHRDIKSTNILLNENFQAKLADFGLSKIFPTNDGSHVSTLVAGTPGYLDPEYYLSNRLNEKSDVYSFGIVLLEIITSRPVLSKLTERIHISQWVGFMLEKGDIYSIVDSRLKENFNVNSVWKAVEIAMACVSPNVIKRPIMSQVVVELKESLVTELAQTKQEYETESRISIEIMSSNSLAMLSPSIR</sequence>
<organism evidence="22 23">
    <name type="scientific">Rubus argutus</name>
    <name type="common">Southern blackberry</name>
    <dbReference type="NCBI Taxonomy" id="59490"/>
    <lineage>
        <taxon>Eukaryota</taxon>
        <taxon>Viridiplantae</taxon>
        <taxon>Streptophyta</taxon>
        <taxon>Embryophyta</taxon>
        <taxon>Tracheophyta</taxon>
        <taxon>Spermatophyta</taxon>
        <taxon>Magnoliopsida</taxon>
        <taxon>eudicotyledons</taxon>
        <taxon>Gunneridae</taxon>
        <taxon>Pentapetalae</taxon>
        <taxon>rosids</taxon>
        <taxon>fabids</taxon>
        <taxon>Rosales</taxon>
        <taxon>Rosaceae</taxon>
        <taxon>Rosoideae</taxon>
        <taxon>Rosoideae incertae sedis</taxon>
        <taxon>Rubus</taxon>
    </lineage>
</organism>
<evidence type="ECO:0000256" key="16">
    <source>
        <dbReference type="ARBA" id="ARBA00047899"/>
    </source>
</evidence>
<evidence type="ECO:0000256" key="11">
    <source>
        <dbReference type="ARBA" id="ARBA00022777"/>
    </source>
</evidence>
<evidence type="ECO:0000256" key="17">
    <source>
        <dbReference type="ARBA" id="ARBA00048679"/>
    </source>
</evidence>
<evidence type="ECO:0000313" key="23">
    <source>
        <dbReference type="Proteomes" id="UP001457282"/>
    </source>
</evidence>
<dbReference type="InterPro" id="IPR032675">
    <property type="entry name" value="LRR_dom_sf"/>
</dbReference>
<dbReference type="InterPro" id="IPR024788">
    <property type="entry name" value="Malectin-like_Carb-bd_dom"/>
</dbReference>
<comment type="catalytic activity">
    <reaction evidence="16">
        <text>L-threonyl-[protein] + ATP = O-phospho-L-threonyl-[protein] + ADP + H(+)</text>
        <dbReference type="Rhea" id="RHEA:46608"/>
        <dbReference type="Rhea" id="RHEA-COMP:11060"/>
        <dbReference type="Rhea" id="RHEA-COMP:11605"/>
        <dbReference type="ChEBI" id="CHEBI:15378"/>
        <dbReference type="ChEBI" id="CHEBI:30013"/>
        <dbReference type="ChEBI" id="CHEBI:30616"/>
        <dbReference type="ChEBI" id="CHEBI:61977"/>
        <dbReference type="ChEBI" id="CHEBI:456216"/>
        <dbReference type="EC" id="2.7.11.1"/>
    </reaction>
</comment>
<keyword evidence="11" id="KW-0418">Kinase</keyword>
<keyword evidence="12 18" id="KW-0067">ATP-binding</keyword>
<name>A0AAW1WFR1_RUBAR</name>
<dbReference type="FunFam" id="3.80.10.10:FF:000129">
    <property type="entry name" value="Leucine-rich repeat receptor-like kinase"/>
    <property type="match status" value="1"/>
</dbReference>
<dbReference type="PROSITE" id="PS50011">
    <property type="entry name" value="PROTEIN_KINASE_DOM"/>
    <property type="match status" value="1"/>
</dbReference>
<keyword evidence="15" id="KW-0675">Receptor</keyword>
<dbReference type="Pfam" id="PF13855">
    <property type="entry name" value="LRR_8"/>
    <property type="match status" value="1"/>
</dbReference>
<comment type="subcellular location">
    <subcellularLocation>
        <location evidence="1">Membrane</location>
        <topology evidence="1">Single-pass membrane protein</topology>
    </subcellularLocation>
</comment>
<proteinExistence type="predicted"/>
<evidence type="ECO:0000256" key="12">
    <source>
        <dbReference type="ARBA" id="ARBA00022840"/>
    </source>
</evidence>
<evidence type="ECO:0000256" key="3">
    <source>
        <dbReference type="ARBA" id="ARBA00022527"/>
    </source>
</evidence>
<accession>A0AAW1WFR1</accession>
<feature type="domain" description="Protein kinase" evidence="21">
    <location>
        <begin position="574"/>
        <end position="846"/>
    </location>
</feature>
<evidence type="ECO:0000256" key="15">
    <source>
        <dbReference type="ARBA" id="ARBA00023170"/>
    </source>
</evidence>
<dbReference type="PANTHER" id="PTHR45631">
    <property type="entry name" value="OS07G0107800 PROTEIN-RELATED"/>
    <property type="match status" value="1"/>
</dbReference>
<keyword evidence="9" id="KW-0677">Repeat</keyword>
<evidence type="ECO:0000256" key="2">
    <source>
        <dbReference type="ARBA" id="ARBA00012513"/>
    </source>
</evidence>
<dbReference type="PANTHER" id="PTHR45631:SF202">
    <property type="entry name" value="SENESCENCE-INDUCED RECEPTOR-LIKE SERINE_THREONINE-PROTEIN KINASE"/>
    <property type="match status" value="1"/>
</dbReference>
<protein>
    <recommendedName>
        <fullName evidence="2">non-specific serine/threonine protein kinase</fullName>
        <ecNumber evidence="2">2.7.11.1</ecNumber>
    </recommendedName>
</protein>
<dbReference type="SUPFAM" id="SSF56112">
    <property type="entry name" value="Protein kinase-like (PK-like)"/>
    <property type="match status" value="1"/>
</dbReference>
<evidence type="ECO:0000259" key="21">
    <source>
        <dbReference type="PROSITE" id="PS50011"/>
    </source>
</evidence>
<keyword evidence="7 19" id="KW-0812">Transmembrane</keyword>
<evidence type="ECO:0000256" key="10">
    <source>
        <dbReference type="ARBA" id="ARBA00022741"/>
    </source>
</evidence>
<evidence type="ECO:0000256" key="14">
    <source>
        <dbReference type="ARBA" id="ARBA00023136"/>
    </source>
</evidence>
<feature type="transmembrane region" description="Helical" evidence="19">
    <location>
        <begin position="510"/>
        <end position="536"/>
    </location>
</feature>
<dbReference type="CDD" id="cd14066">
    <property type="entry name" value="STKc_IRAK"/>
    <property type="match status" value="1"/>
</dbReference>
<evidence type="ECO:0000256" key="18">
    <source>
        <dbReference type="PROSITE-ProRule" id="PRU10141"/>
    </source>
</evidence>
<dbReference type="InterPro" id="IPR001611">
    <property type="entry name" value="Leu-rich_rpt"/>
</dbReference>
<dbReference type="GO" id="GO:0005524">
    <property type="term" value="F:ATP binding"/>
    <property type="evidence" value="ECO:0007669"/>
    <property type="project" value="UniProtKB-UniRule"/>
</dbReference>
<dbReference type="Gene3D" id="3.30.200.20">
    <property type="entry name" value="Phosphorylase Kinase, domain 1"/>
    <property type="match status" value="1"/>
</dbReference>
<feature type="binding site" evidence="18">
    <location>
        <position position="601"/>
    </location>
    <ligand>
        <name>ATP</name>
        <dbReference type="ChEBI" id="CHEBI:30616"/>
    </ligand>
</feature>
<comment type="catalytic activity">
    <reaction evidence="17">
        <text>L-seryl-[protein] + ATP = O-phospho-L-seryl-[protein] + ADP + H(+)</text>
        <dbReference type="Rhea" id="RHEA:17989"/>
        <dbReference type="Rhea" id="RHEA-COMP:9863"/>
        <dbReference type="Rhea" id="RHEA-COMP:11604"/>
        <dbReference type="ChEBI" id="CHEBI:15378"/>
        <dbReference type="ChEBI" id="CHEBI:29999"/>
        <dbReference type="ChEBI" id="CHEBI:30616"/>
        <dbReference type="ChEBI" id="CHEBI:83421"/>
        <dbReference type="ChEBI" id="CHEBI:456216"/>
        <dbReference type="EC" id="2.7.11.1"/>
    </reaction>
</comment>
<feature type="signal peptide" evidence="20">
    <location>
        <begin position="1"/>
        <end position="20"/>
    </location>
</feature>
<dbReference type="Gene3D" id="3.80.10.10">
    <property type="entry name" value="Ribonuclease Inhibitor"/>
    <property type="match status" value="1"/>
</dbReference>
<dbReference type="InterPro" id="IPR008271">
    <property type="entry name" value="Ser/Thr_kinase_AS"/>
</dbReference>
<evidence type="ECO:0000256" key="7">
    <source>
        <dbReference type="ARBA" id="ARBA00022692"/>
    </source>
</evidence>
<feature type="chain" id="PRO_5043811089" description="non-specific serine/threonine protein kinase" evidence="20">
    <location>
        <begin position="21"/>
        <end position="880"/>
    </location>
</feature>
<dbReference type="InterPro" id="IPR001245">
    <property type="entry name" value="Ser-Thr/Tyr_kinase_cat_dom"/>
</dbReference>
<dbReference type="Pfam" id="PF12819">
    <property type="entry name" value="Malectin_like"/>
    <property type="match status" value="1"/>
</dbReference>
<comment type="caution">
    <text evidence="22">The sequence shown here is derived from an EMBL/GenBank/DDBJ whole genome shotgun (WGS) entry which is preliminary data.</text>
</comment>
<dbReference type="PROSITE" id="PS00108">
    <property type="entry name" value="PROTEIN_KINASE_ST"/>
    <property type="match status" value="1"/>
</dbReference>
<evidence type="ECO:0000256" key="6">
    <source>
        <dbReference type="ARBA" id="ARBA00022679"/>
    </source>
</evidence>
<dbReference type="EMBL" id="JBEDUW010000006">
    <property type="protein sequence ID" value="KAK9923506.1"/>
    <property type="molecule type" value="Genomic_DNA"/>
</dbReference>
<dbReference type="InterPro" id="IPR017441">
    <property type="entry name" value="Protein_kinase_ATP_BS"/>
</dbReference>
<evidence type="ECO:0000256" key="19">
    <source>
        <dbReference type="SAM" id="Phobius"/>
    </source>
</evidence>
<keyword evidence="4" id="KW-0597">Phosphoprotein</keyword>
<evidence type="ECO:0000256" key="1">
    <source>
        <dbReference type="ARBA" id="ARBA00004167"/>
    </source>
</evidence>
<dbReference type="Proteomes" id="UP001457282">
    <property type="component" value="Unassembled WGS sequence"/>
</dbReference>
<evidence type="ECO:0000313" key="22">
    <source>
        <dbReference type="EMBL" id="KAK9923506.1"/>
    </source>
</evidence>
<keyword evidence="14 19" id="KW-0472">Membrane</keyword>
<dbReference type="SUPFAM" id="SSF52058">
    <property type="entry name" value="L domain-like"/>
    <property type="match status" value="1"/>
</dbReference>
<keyword evidence="10 18" id="KW-0547">Nucleotide-binding</keyword>
<dbReference type="PROSITE" id="PS00107">
    <property type="entry name" value="PROTEIN_KINASE_ATP"/>
    <property type="match status" value="1"/>
</dbReference>
<dbReference type="GO" id="GO:0016020">
    <property type="term" value="C:membrane"/>
    <property type="evidence" value="ECO:0007669"/>
    <property type="project" value="UniProtKB-SubCell"/>
</dbReference>
<dbReference type="GO" id="GO:0004674">
    <property type="term" value="F:protein serine/threonine kinase activity"/>
    <property type="evidence" value="ECO:0007669"/>
    <property type="project" value="UniProtKB-KW"/>
</dbReference>
<evidence type="ECO:0000256" key="13">
    <source>
        <dbReference type="ARBA" id="ARBA00022989"/>
    </source>
</evidence>
<keyword evidence="6" id="KW-0808">Transferase</keyword>
<dbReference type="InterPro" id="IPR011009">
    <property type="entry name" value="Kinase-like_dom_sf"/>
</dbReference>
<evidence type="ECO:0000256" key="9">
    <source>
        <dbReference type="ARBA" id="ARBA00022737"/>
    </source>
</evidence>
<keyword evidence="3" id="KW-0723">Serine/threonine-protein kinase</keyword>
<evidence type="ECO:0000256" key="20">
    <source>
        <dbReference type="SAM" id="SignalP"/>
    </source>
</evidence>
<dbReference type="FunFam" id="3.30.200.20:FF:000394">
    <property type="entry name" value="Leucine-rich repeat receptor-like protein kinase"/>
    <property type="match status" value="1"/>
</dbReference>
<evidence type="ECO:0000256" key="8">
    <source>
        <dbReference type="ARBA" id="ARBA00022729"/>
    </source>
</evidence>